<gene>
    <name evidence="1" type="ORF">Pmgp_02731</name>
</gene>
<protein>
    <submittedName>
        <fullName evidence="1">Uncharacterized protein</fullName>
    </submittedName>
</protein>
<dbReference type="RefSeq" id="WP_192902931.1">
    <property type="nucleotide sequence ID" value="NZ_QFFZ01000035.1"/>
</dbReference>
<dbReference type="AlphaFoldDB" id="A0A4Y7RLQ7"/>
<comment type="caution">
    <text evidence="1">The sequence shown here is derived from an EMBL/GenBank/DDBJ whole genome shotgun (WGS) entry which is preliminary data.</text>
</comment>
<reference evidence="1 2" key="1">
    <citation type="journal article" date="2018" name="Environ. Microbiol.">
        <title>Novel energy conservation strategies and behaviour of Pelotomaculum schinkii driving syntrophic propionate catabolism.</title>
        <authorList>
            <person name="Hidalgo-Ahumada C.A.P."/>
            <person name="Nobu M.K."/>
            <person name="Narihiro T."/>
            <person name="Tamaki H."/>
            <person name="Liu W.T."/>
            <person name="Kamagata Y."/>
            <person name="Stams A.J.M."/>
            <person name="Imachi H."/>
            <person name="Sousa D.Z."/>
        </authorList>
    </citation>
    <scope>NUCLEOTIDE SEQUENCE [LARGE SCALE GENOMIC DNA]</scope>
    <source>
        <strain evidence="1 2">MGP</strain>
    </source>
</reference>
<dbReference type="EMBL" id="QFFZ01000035">
    <property type="protein sequence ID" value="TEB09928.1"/>
    <property type="molecule type" value="Genomic_DNA"/>
</dbReference>
<keyword evidence="2" id="KW-1185">Reference proteome</keyword>
<evidence type="ECO:0000313" key="2">
    <source>
        <dbReference type="Proteomes" id="UP000297597"/>
    </source>
</evidence>
<evidence type="ECO:0000313" key="1">
    <source>
        <dbReference type="EMBL" id="TEB09928.1"/>
    </source>
</evidence>
<proteinExistence type="predicted"/>
<accession>A0A4Y7RLQ7</accession>
<organism evidence="1 2">
    <name type="scientific">Pelotomaculum propionicicum</name>
    <dbReference type="NCBI Taxonomy" id="258475"/>
    <lineage>
        <taxon>Bacteria</taxon>
        <taxon>Bacillati</taxon>
        <taxon>Bacillota</taxon>
        <taxon>Clostridia</taxon>
        <taxon>Eubacteriales</taxon>
        <taxon>Desulfotomaculaceae</taxon>
        <taxon>Pelotomaculum</taxon>
    </lineage>
</organism>
<name>A0A4Y7RLQ7_9FIRM</name>
<dbReference type="Proteomes" id="UP000297597">
    <property type="component" value="Unassembled WGS sequence"/>
</dbReference>
<sequence>MVTKSIKLDGNVVKALELVAKGLNERAGADVYDFSNIVRVAINQYLNSENIKEIIESFSQKEFGNRKDLLLASESSLSKDWQRPEEDEAWANL</sequence>